<proteinExistence type="inferred from homology"/>
<keyword evidence="4" id="KW-1015">Disulfide bond</keyword>
<feature type="domain" description="Thioredoxin" evidence="6">
    <location>
        <begin position="34"/>
        <end position="176"/>
    </location>
</feature>
<dbReference type="Pfam" id="PF08534">
    <property type="entry name" value="Redoxin"/>
    <property type="match status" value="1"/>
</dbReference>
<dbReference type="PROSITE" id="PS00194">
    <property type="entry name" value="THIOREDOXIN_1"/>
    <property type="match status" value="1"/>
</dbReference>
<dbReference type="InterPro" id="IPR050553">
    <property type="entry name" value="Thioredoxin_ResA/DsbE_sf"/>
</dbReference>
<dbReference type="InterPro" id="IPR013766">
    <property type="entry name" value="Thioredoxin_domain"/>
</dbReference>
<dbReference type="Proteomes" id="UP000199527">
    <property type="component" value="Unassembled WGS sequence"/>
</dbReference>
<keyword evidence="3" id="KW-0201">Cytochrome c-type biogenesis</keyword>
<evidence type="ECO:0000256" key="2">
    <source>
        <dbReference type="ARBA" id="ARBA00007758"/>
    </source>
</evidence>
<comment type="similarity">
    <text evidence="2">Belongs to the thioredoxin family. DsbE subfamily.</text>
</comment>
<dbReference type="PROSITE" id="PS51352">
    <property type="entry name" value="THIOREDOXIN_2"/>
    <property type="match status" value="1"/>
</dbReference>
<dbReference type="GO" id="GO:0017004">
    <property type="term" value="P:cytochrome complex assembly"/>
    <property type="evidence" value="ECO:0007669"/>
    <property type="project" value="UniProtKB-KW"/>
</dbReference>
<dbReference type="SUPFAM" id="SSF52833">
    <property type="entry name" value="Thioredoxin-like"/>
    <property type="match status" value="1"/>
</dbReference>
<reference evidence="8" key="1">
    <citation type="submission" date="2016-10" db="EMBL/GenBank/DDBJ databases">
        <authorList>
            <person name="Varghese N."/>
            <person name="Submissions S."/>
        </authorList>
    </citation>
    <scope>NUCLEOTIDE SEQUENCE [LARGE SCALE GENOMIC DNA]</scope>
    <source>
        <strain evidence="8">DSM 23317</strain>
    </source>
</reference>
<dbReference type="OrthoDB" id="9799347at2"/>
<dbReference type="GO" id="GO:0015036">
    <property type="term" value="F:disulfide oxidoreductase activity"/>
    <property type="evidence" value="ECO:0007669"/>
    <property type="project" value="InterPro"/>
</dbReference>
<evidence type="ECO:0000313" key="7">
    <source>
        <dbReference type="EMBL" id="SDK35207.1"/>
    </source>
</evidence>
<sequence>MKRVLLFLPLLIFIGMAVFLYKGLFLNPKELDSALEGKPVPAFTLETLEDAELTISNTDLKGEVYLLNVWATWCPSCKYEHPFLNRLSKAGSVPIYGINYRDERGLALRYLAKSGDPYTKNLYDPDGRLGLDLGVYGAPETFVVDANGVIRYRFAGVLGPQNWAETFMPLISELRKEAQAAKGGA</sequence>
<evidence type="ECO:0000256" key="1">
    <source>
        <dbReference type="ARBA" id="ARBA00004383"/>
    </source>
</evidence>
<comment type="subcellular location">
    <subcellularLocation>
        <location evidence="1">Cell inner membrane</location>
        <topology evidence="1">Single-pass membrane protein</topology>
        <orientation evidence="1">Periplasmic side</orientation>
    </subcellularLocation>
</comment>
<dbReference type="EMBL" id="FNEM01000028">
    <property type="protein sequence ID" value="SDK35207.1"/>
    <property type="molecule type" value="Genomic_DNA"/>
</dbReference>
<accession>A0A1G9B6Q5</accession>
<evidence type="ECO:0000256" key="3">
    <source>
        <dbReference type="ARBA" id="ARBA00022748"/>
    </source>
</evidence>
<evidence type="ECO:0000256" key="5">
    <source>
        <dbReference type="ARBA" id="ARBA00023284"/>
    </source>
</evidence>
<dbReference type="InterPro" id="IPR004799">
    <property type="entry name" value="Periplasmic_diS_OxRdtase_DsbE"/>
</dbReference>
<keyword evidence="5" id="KW-0676">Redox-active center</keyword>
<dbReference type="InterPro" id="IPR036249">
    <property type="entry name" value="Thioredoxin-like_sf"/>
</dbReference>
<dbReference type="InterPro" id="IPR017937">
    <property type="entry name" value="Thioredoxin_CS"/>
</dbReference>
<organism evidence="7 8">
    <name type="scientific">Ferrimonas sediminum</name>
    <dbReference type="NCBI Taxonomy" id="718193"/>
    <lineage>
        <taxon>Bacteria</taxon>
        <taxon>Pseudomonadati</taxon>
        <taxon>Pseudomonadota</taxon>
        <taxon>Gammaproteobacteria</taxon>
        <taxon>Alteromonadales</taxon>
        <taxon>Ferrimonadaceae</taxon>
        <taxon>Ferrimonas</taxon>
    </lineage>
</organism>
<evidence type="ECO:0000313" key="8">
    <source>
        <dbReference type="Proteomes" id="UP000199527"/>
    </source>
</evidence>
<protein>
    <submittedName>
        <fullName evidence="7">Cytochrome c biogenesis protein CcmG, thiol:disulfide interchange protein DsbE</fullName>
    </submittedName>
</protein>
<dbReference type="PANTHER" id="PTHR42852">
    <property type="entry name" value="THIOL:DISULFIDE INTERCHANGE PROTEIN DSBE"/>
    <property type="match status" value="1"/>
</dbReference>
<evidence type="ECO:0000256" key="4">
    <source>
        <dbReference type="ARBA" id="ARBA00023157"/>
    </source>
</evidence>
<evidence type="ECO:0000259" key="6">
    <source>
        <dbReference type="PROSITE" id="PS51352"/>
    </source>
</evidence>
<dbReference type="PANTHER" id="PTHR42852:SF6">
    <property type="entry name" value="THIOL:DISULFIDE INTERCHANGE PROTEIN DSBE"/>
    <property type="match status" value="1"/>
</dbReference>
<dbReference type="AlphaFoldDB" id="A0A1G9B6Q5"/>
<dbReference type="CDD" id="cd03010">
    <property type="entry name" value="TlpA_like_DsbE"/>
    <property type="match status" value="1"/>
</dbReference>
<dbReference type="Gene3D" id="3.40.30.10">
    <property type="entry name" value="Glutaredoxin"/>
    <property type="match status" value="1"/>
</dbReference>
<dbReference type="NCBIfam" id="TIGR00385">
    <property type="entry name" value="dsbE"/>
    <property type="match status" value="1"/>
</dbReference>
<dbReference type="GO" id="GO:0030288">
    <property type="term" value="C:outer membrane-bounded periplasmic space"/>
    <property type="evidence" value="ECO:0007669"/>
    <property type="project" value="InterPro"/>
</dbReference>
<dbReference type="RefSeq" id="WP_090368394.1">
    <property type="nucleotide sequence ID" value="NZ_FNEM01000028.1"/>
</dbReference>
<dbReference type="GO" id="GO:0005886">
    <property type="term" value="C:plasma membrane"/>
    <property type="evidence" value="ECO:0007669"/>
    <property type="project" value="UniProtKB-SubCell"/>
</dbReference>
<dbReference type="InterPro" id="IPR013740">
    <property type="entry name" value="Redoxin"/>
</dbReference>
<keyword evidence="8" id="KW-1185">Reference proteome</keyword>
<name>A0A1G9B6Q5_9GAMM</name>
<gene>
    <name evidence="7" type="ORF">SAMN04488540_1284</name>
</gene>